<keyword evidence="2" id="KW-0472">Membrane</keyword>
<gene>
    <name evidence="4" type="ORF">FJU08_02385</name>
</gene>
<dbReference type="InterPro" id="IPR052196">
    <property type="entry name" value="Bact_Kbp"/>
</dbReference>
<comment type="caution">
    <text evidence="4">The sequence shown here is derived from an EMBL/GenBank/DDBJ whole genome shotgun (WGS) entry which is preliminary data.</text>
</comment>
<dbReference type="PANTHER" id="PTHR34700">
    <property type="entry name" value="POTASSIUM BINDING PROTEIN KBP"/>
    <property type="match status" value="1"/>
</dbReference>
<evidence type="ECO:0000313" key="4">
    <source>
        <dbReference type="EMBL" id="TPW33426.1"/>
    </source>
</evidence>
<reference evidence="4 5" key="1">
    <citation type="submission" date="2019-06" db="EMBL/GenBank/DDBJ databases">
        <authorList>
            <person name="Li M."/>
        </authorList>
    </citation>
    <scope>NUCLEOTIDE SEQUENCE [LARGE SCALE GENOMIC DNA]</scope>
    <source>
        <strain evidence="4 5">BGMRC2036</strain>
    </source>
</reference>
<dbReference type="RefSeq" id="WP_141147365.1">
    <property type="nucleotide sequence ID" value="NZ_VHLG01000001.1"/>
</dbReference>
<evidence type="ECO:0000256" key="2">
    <source>
        <dbReference type="SAM" id="Phobius"/>
    </source>
</evidence>
<feature type="compositionally biased region" description="Low complexity" evidence="1">
    <location>
        <begin position="35"/>
        <end position="55"/>
    </location>
</feature>
<name>A0A506UJD7_9HYPH</name>
<proteinExistence type="predicted"/>
<dbReference type="Pfam" id="PF01476">
    <property type="entry name" value="LysM"/>
    <property type="match status" value="1"/>
</dbReference>
<keyword evidence="5" id="KW-1185">Reference proteome</keyword>
<dbReference type="Gene3D" id="3.10.350.10">
    <property type="entry name" value="LysM domain"/>
    <property type="match status" value="1"/>
</dbReference>
<keyword evidence="2" id="KW-1133">Transmembrane helix</keyword>
<evidence type="ECO:0000259" key="3">
    <source>
        <dbReference type="PROSITE" id="PS51782"/>
    </source>
</evidence>
<dbReference type="EMBL" id="VHLG01000001">
    <property type="protein sequence ID" value="TPW33426.1"/>
    <property type="molecule type" value="Genomic_DNA"/>
</dbReference>
<dbReference type="InterPro" id="IPR036779">
    <property type="entry name" value="LysM_dom_sf"/>
</dbReference>
<dbReference type="InterPro" id="IPR018392">
    <property type="entry name" value="LysM"/>
</dbReference>
<feature type="domain" description="LysM" evidence="3">
    <location>
        <begin position="340"/>
        <end position="389"/>
    </location>
</feature>
<dbReference type="PROSITE" id="PS51782">
    <property type="entry name" value="LYSM"/>
    <property type="match status" value="1"/>
</dbReference>
<dbReference type="CDD" id="cd00118">
    <property type="entry name" value="LysM"/>
    <property type="match status" value="1"/>
</dbReference>
<dbReference type="AlphaFoldDB" id="A0A506UJD7"/>
<evidence type="ECO:0000313" key="5">
    <source>
        <dbReference type="Proteomes" id="UP000318801"/>
    </source>
</evidence>
<feature type="region of interest" description="Disordered" evidence="1">
    <location>
        <begin position="34"/>
        <end position="61"/>
    </location>
</feature>
<accession>A0A506UJD7</accession>
<feature type="transmembrane region" description="Helical" evidence="2">
    <location>
        <begin position="7"/>
        <end position="27"/>
    </location>
</feature>
<protein>
    <submittedName>
        <fullName evidence="4">LysM peptidoglycan-binding domain-containing protein</fullName>
    </submittedName>
</protein>
<dbReference type="SMART" id="SM00257">
    <property type="entry name" value="LysM"/>
    <property type="match status" value="1"/>
</dbReference>
<dbReference type="Proteomes" id="UP000318801">
    <property type="component" value="Unassembled WGS sequence"/>
</dbReference>
<sequence length="424" mass="44872">MENKRPLVVVAVIALLLIIAAVVFFTIRSQKDDTTAATPAPAPQSETAETPAPAAEPDKTTSIRIPTFDVLRVEPDGTAVIAGSAEPDGKLEVKEGDKVITASDVDKSGDFVAIIDKPLPPGNHEIYLNVSMPDGRNARSKQTATIAIPEGDDKKDLLAVITEPDKPTQVVEAPAPTEPAKLAAAAPETANGDTRLNPVNVEGKTAKEPAATSPAKPAIDASVRISAVEIEGSTLYIAGNGTANAAVRGYVDNNFAAQDEVNAKGSFVIQATIDIPVGRHQIRVDMLDKDGNVIARASVSFDRPEGNQVSAVAKAPANDTTTDASGTQTFVQPELQASDNAVIIRKGDNLWTISRRVYGRGVRYTTIYLANEPQIADPNLILPGQVFSVPNQPLPIGEAEELHRRLEKGLPVGPEYKLPEKTGN</sequence>
<evidence type="ECO:0000256" key="1">
    <source>
        <dbReference type="SAM" id="MobiDB-lite"/>
    </source>
</evidence>
<dbReference type="PANTHER" id="PTHR34700:SF4">
    <property type="entry name" value="PHAGE-LIKE ELEMENT PBSX PROTEIN XKDP"/>
    <property type="match status" value="1"/>
</dbReference>
<dbReference type="OrthoDB" id="370541at2"/>
<organism evidence="4 5">
    <name type="scientific">Martelella alba</name>
    <dbReference type="NCBI Taxonomy" id="2590451"/>
    <lineage>
        <taxon>Bacteria</taxon>
        <taxon>Pseudomonadati</taxon>
        <taxon>Pseudomonadota</taxon>
        <taxon>Alphaproteobacteria</taxon>
        <taxon>Hyphomicrobiales</taxon>
        <taxon>Aurantimonadaceae</taxon>
        <taxon>Martelella</taxon>
    </lineage>
</organism>
<keyword evidence="2" id="KW-0812">Transmembrane</keyword>